<evidence type="ECO:0000313" key="2">
    <source>
        <dbReference type="Proteomes" id="UP001596500"/>
    </source>
</evidence>
<organism evidence="1 2">
    <name type="scientific">Laceyella putida</name>
    <dbReference type="NCBI Taxonomy" id="110101"/>
    <lineage>
        <taxon>Bacteria</taxon>
        <taxon>Bacillati</taxon>
        <taxon>Bacillota</taxon>
        <taxon>Bacilli</taxon>
        <taxon>Bacillales</taxon>
        <taxon>Thermoactinomycetaceae</taxon>
        <taxon>Laceyella</taxon>
    </lineage>
</organism>
<reference evidence="2" key="1">
    <citation type="journal article" date="2019" name="Int. J. Syst. Evol. Microbiol.">
        <title>The Global Catalogue of Microorganisms (GCM) 10K type strain sequencing project: providing services to taxonomists for standard genome sequencing and annotation.</title>
        <authorList>
            <consortium name="The Broad Institute Genomics Platform"/>
            <consortium name="The Broad Institute Genome Sequencing Center for Infectious Disease"/>
            <person name="Wu L."/>
            <person name="Ma J."/>
        </authorList>
    </citation>
    <scope>NUCLEOTIDE SEQUENCE [LARGE SCALE GENOMIC DNA]</scope>
    <source>
        <strain evidence="2">CGMCC 1.12942</strain>
    </source>
</reference>
<sequence length="64" mass="7151">MATYRVGNWKVPQHVNFDEKRDARKGLVVLKCLSGVFDLKEVTAAYSGLGIDLNGKPFTELEPK</sequence>
<keyword evidence="2" id="KW-1185">Reference proteome</keyword>
<proteinExistence type="predicted"/>
<dbReference type="RefSeq" id="WP_379867598.1">
    <property type="nucleotide sequence ID" value="NZ_JBHTBW010000083.1"/>
</dbReference>
<evidence type="ECO:0000313" key="1">
    <source>
        <dbReference type="EMBL" id="MFC7443269.1"/>
    </source>
</evidence>
<comment type="caution">
    <text evidence="1">The sequence shown here is derived from an EMBL/GenBank/DDBJ whole genome shotgun (WGS) entry which is preliminary data.</text>
</comment>
<dbReference type="Proteomes" id="UP001596500">
    <property type="component" value="Unassembled WGS sequence"/>
</dbReference>
<accession>A0ABW2RQC9</accession>
<gene>
    <name evidence="1" type="ORF">ACFQNG_19575</name>
</gene>
<name>A0ABW2RQC9_9BACL</name>
<protein>
    <submittedName>
        <fullName evidence="1">Uncharacterized protein</fullName>
    </submittedName>
</protein>
<dbReference type="EMBL" id="JBHTBW010000083">
    <property type="protein sequence ID" value="MFC7443269.1"/>
    <property type="molecule type" value="Genomic_DNA"/>
</dbReference>